<evidence type="ECO:0000313" key="4">
    <source>
        <dbReference type="Proteomes" id="UP000001542"/>
    </source>
</evidence>
<feature type="region of interest" description="Disordered" evidence="1">
    <location>
        <begin position="1"/>
        <end position="36"/>
    </location>
</feature>
<evidence type="ECO:0000313" key="2">
    <source>
        <dbReference type="EMBL" id="EAX93034.1"/>
    </source>
</evidence>
<dbReference type="KEGG" id="tva:4759133"/>
<reference evidence="3" key="2">
    <citation type="journal article" date="2007" name="Science">
        <title>Draft genome sequence of the sexually transmitted pathogen Trichomonas vaginalis.</title>
        <authorList>
            <person name="Carlton J.M."/>
            <person name="Hirt R.P."/>
            <person name="Silva J.C."/>
            <person name="Delcher A.L."/>
            <person name="Schatz M."/>
            <person name="Zhao Q."/>
            <person name="Wortman J.R."/>
            <person name="Bidwell S.L."/>
            <person name="Alsmark U.C.M."/>
            <person name="Besteiro S."/>
            <person name="Sicheritz-Ponten T."/>
            <person name="Noel C.J."/>
            <person name="Dacks J.B."/>
            <person name="Foster P.G."/>
            <person name="Simillion C."/>
            <person name="Van de Peer Y."/>
            <person name="Miranda-Saavedra D."/>
            <person name="Barton G.J."/>
            <person name="Westrop G.D."/>
            <person name="Mueller S."/>
            <person name="Dessi D."/>
            <person name="Fiori P.L."/>
            <person name="Ren Q."/>
            <person name="Paulsen I."/>
            <person name="Zhang H."/>
            <person name="Bastida-Corcuera F.D."/>
            <person name="Simoes-Barbosa A."/>
            <person name="Brown M.T."/>
            <person name="Hayes R.D."/>
            <person name="Mukherjee M."/>
            <person name="Okumura C.Y."/>
            <person name="Schneider R."/>
            <person name="Smith A.J."/>
            <person name="Vanacova S."/>
            <person name="Villalvazo M."/>
            <person name="Haas B.J."/>
            <person name="Pertea M."/>
            <person name="Feldblyum T.V."/>
            <person name="Utterback T.R."/>
            <person name="Shu C.L."/>
            <person name="Osoegawa K."/>
            <person name="de Jong P.J."/>
            <person name="Hrdy I."/>
            <person name="Horvathova L."/>
            <person name="Zubacova Z."/>
            <person name="Dolezal P."/>
            <person name="Malik S.B."/>
            <person name="Logsdon J.M. Jr."/>
            <person name="Henze K."/>
            <person name="Gupta A."/>
            <person name="Wang C.C."/>
            <person name="Dunne R.L."/>
            <person name="Upcroft J.A."/>
            <person name="Upcroft P."/>
            <person name="White O."/>
            <person name="Salzberg S.L."/>
            <person name="Tang P."/>
            <person name="Chiu C.-H."/>
            <person name="Lee Y.-S."/>
            <person name="Embley T.M."/>
            <person name="Coombs G.H."/>
            <person name="Mottram J.C."/>
            <person name="Tachezy J."/>
            <person name="Fraser-Liggett C.M."/>
            <person name="Johnson P.J."/>
        </authorList>
    </citation>
    <scope>NUCLEOTIDE SEQUENCE [LARGE SCALE GENOMIC DNA]</scope>
    <source>
        <strain evidence="3">G3</strain>
    </source>
</reference>
<evidence type="ECO:0000256" key="1">
    <source>
        <dbReference type="SAM" id="MobiDB-lite"/>
    </source>
</evidence>
<feature type="compositionally biased region" description="Basic residues" evidence="1">
    <location>
        <begin position="17"/>
        <end position="36"/>
    </location>
</feature>
<accession>A2F1E3</accession>
<dbReference type="VEuPathDB" id="TrichDB:TVAG_395540"/>
<dbReference type="RefSeq" id="XP_001305964.1">
    <property type="nucleotide sequence ID" value="XM_001305963.1"/>
</dbReference>
<keyword evidence="4" id="KW-1185">Reference proteome</keyword>
<protein>
    <submittedName>
        <fullName evidence="3">Uncharacterized protein</fullName>
    </submittedName>
</protein>
<dbReference type="KEGG" id="tva:4750752"/>
<proteinExistence type="predicted"/>
<evidence type="ECO:0000313" key="3">
    <source>
        <dbReference type="EMBL" id="EAY01307.1"/>
    </source>
</evidence>
<reference evidence="3" key="1">
    <citation type="submission" date="2006-10" db="EMBL/GenBank/DDBJ databases">
        <authorList>
            <person name="Amadeo P."/>
            <person name="Zhao Q."/>
            <person name="Wortman J."/>
            <person name="Fraser-Liggett C."/>
            <person name="Carlton J."/>
        </authorList>
    </citation>
    <scope>NUCLEOTIDE SEQUENCE</scope>
    <source>
        <strain evidence="3">G3</strain>
    </source>
</reference>
<dbReference type="VEuPathDB" id="TrichDB:TVAGG3_0075690"/>
<dbReference type="RefSeq" id="XP_001330175.1">
    <property type="nucleotide sequence ID" value="XM_001330140.1"/>
</dbReference>
<dbReference type="EMBL" id="DS113933">
    <property type="protein sequence ID" value="EAX93034.1"/>
    <property type="molecule type" value="Genomic_DNA"/>
</dbReference>
<dbReference type="Proteomes" id="UP000001542">
    <property type="component" value="Unassembled WGS sequence"/>
</dbReference>
<dbReference type="EMBL" id="DS113572">
    <property type="protein sequence ID" value="EAY01307.1"/>
    <property type="molecule type" value="Genomic_DNA"/>
</dbReference>
<sequence length="94" mass="10675">MPQGGASRRPTLTVPTKAKHVKPNQKQPKKYKKHRDPVKAFLIKKAEACAMERALKDPMKGNIRTFKPTEEKAKLAQVRTKEGIKKAAEKRNNQ</sequence>
<organism evidence="3 4">
    <name type="scientific">Trichomonas vaginalis (strain ATCC PRA-98 / G3)</name>
    <dbReference type="NCBI Taxonomy" id="412133"/>
    <lineage>
        <taxon>Eukaryota</taxon>
        <taxon>Metamonada</taxon>
        <taxon>Parabasalia</taxon>
        <taxon>Trichomonadida</taxon>
        <taxon>Trichomonadidae</taxon>
        <taxon>Trichomonas</taxon>
    </lineage>
</organism>
<dbReference type="VEuPathDB" id="TrichDB:TVAGG3_0089110"/>
<dbReference type="AlphaFoldDB" id="A2F1E3"/>
<gene>
    <name evidence="2" type="ORF">TVAG_255150</name>
    <name evidence="3" type="ORF">TVAG_395540</name>
</gene>
<name>A2F1E3_TRIV3</name>